<feature type="compositionally biased region" description="Low complexity" evidence="1">
    <location>
        <begin position="57"/>
        <end position="99"/>
    </location>
</feature>
<organism evidence="2 3">
    <name type="scientific">Clostridium saccharobutylicum</name>
    <dbReference type="NCBI Taxonomy" id="169679"/>
    <lineage>
        <taxon>Bacteria</taxon>
        <taxon>Bacillati</taxon>
        <taxon>Bacillota</taxon>
        <taxon>Clostridia</taxon>
        <taxon>Eubacteriales</taxon>
        <taxon>Clostridiaceae</taxon>
        <taxon>Clostridium</taxon>
    </lineage>
</organism>
<gene>
    <name evidence="2" type="ORF">CLOSAC_41660</name>
</gene>
<feature type="compositionally biased region" description="Polar residues" evidence="1">
    <location>
        <begin position="21"/>
        <end position="35"/>
    </location>
</feature>
<feature type="region of interest" description="Disordered" evidence="1">
    <location>
        <begin position="1"/>
        <end position="103"/>
    </location>
</feature>
<reference evidence="2 3" key="1">
    <citation type="submission" date="2016-05" db="EMBL/GenBank/DDBJ databases">
        <title>Microbial solvent formation.</title>
        <authorList>
            <person name="Poehlein A."/>
            <person name="Montoya Solano J.D."/>
            <person name="Flitsch S."/>
            <person name="Krabben P."/>
            <person name="Duerre P."/>
            <person name="Daniel R."/>
        </authorList>
    </citation>
    <scope>NUCLEOTIDE SEQUENCE [LARGE SCALE GENOMIC DNA]</scope>
    <source>
        <strain evidence="2 3">L1-8</strain>
    </source>
</reference>
<dbReference type="RefSeq" id="WP_077867153.1">
    <property type="nucleotide sequence ID" value="NZ_LZYZ01000009.1"/>
</dbReference>
<dbReference type="AlphaFoldDB" id="A0A1S8MRE9"/>
<proteinExistence type="predicted"/>
<sequence length="238" mass="26801">MSSKRHKKNSKKGKSKKNRITENNANNLPKQQAGKQKSDAVSFYEASSDNGESENETINLGNDENNTNINNNQNIEQNVSEDSSQSSDINDNSNASSTSFGNTNESYEELKVKQQELLNKLKNVSDSIANVALIRDNVNSIRVDTLTELYFTRQVRPLLDALNIISFASYNMSFTATTFQSNAFGDKKEIKNALKLSYKMNDEVEEIINALSRRLTIFLETVNNMDKNCPPFDFNKDS</sequence>
<evidence type="ECO:0000313" key="3">
    <source>
        <dbReference type="Proteomes" id="UP000191154"/>
    </source>
</evidence>
<dbReference type="EMBL" id="LZYZ01000009">
    <property type="protein sequence ID" value="OOM06738.1"/>
    <property type="molecule type" value="Genomic_DNA"/>
</dbReference>
<comment type="caution">
    <text evidence="2">The sequence shown here is derived from an EMBL/GenBank/DDBJ whole genome shotgun (WGS) entry which is preliminary data.</text>
</comment>
<dbReference type="Proteomes" id="UP000191154">
    <property type="component" value="Unassembled WGS sequence"/>
</dbReference>
<name>A0A1S8MRE9_CLOSA</name>
<evidence type="ECO:0000256" key="1">
    <source>
        <dbReference type="SAM" id="MobiDB-lite"/>
    </source>
</evidence>
<protein>
    <submittedName>
        <fullName evidence="2">Uncharacterized protein</fullName>
    </submittedName>
</protein>
<dbReference type="STRING" id="169679.CSACC_11360"/>
<accession>A0A1S8MRE9</accession>
<feature type="compositionally biased region" description="Basic residues" evidence="1">
    <location>
        <begin position="1"/>
        <end position="18"/>
    </location>
</feature>
<evidence type="ECO:0000313" key="2">
    <source>
        <dbReference type="EMBL" id="OOM06738.1"/>
    </source>
</evidence>